<evidence type="ECO:0000313" key="3">
    <source>
        <dbReference type="Proteomes" id="UP000636800"/>
    </source>
</evidence>
<keyword evidence="3" id="KW-1185">Reference proteome</keyword>
<protein>
    <submittedName>
        <fullName evidence="1">Uncharacterized protein</fullName>
    </submittedName>
</protein>
<comment type="caution">
    <text evidence="1">The sequence shown here is derived from an EMBL/GenBank/DDBJ whole genome shotgun (WGS) entry which is preliminary data.</text>
</comment>
<dbReference type="EMBL" id="JADCNL010000661">
    <property type="protein sequence ID" value="KAG0445772.1"/>
    <property type="molecule type" value="Genomic_DNA"/>
</dbReference>
<evidence type="ECO:0000313" key="1">
    <source>
        <dbReference type="EMBL" id="KAG0445761.1"/>
    </source>
</evidence>
<dbReference type="AlphaFoldDB" id="A0A835P3B4"/>
<sequence length="73" mass="8204">MGAHGGEMEFLMWTMGTFDPCVAWLLPCLPRDREDFPLLNQIDNALMGIFWNEPVLLQPQALSKQAVEHGCTA</sequence>
<name>A0A835P3B4_VANPL</name>
<evidence type="ECO:0000313" key="2">
    <source>
        <dbReference type="EMBL" id="KAG0445772.1"/>
    </source>
</evidence>
<organism evidence="1 4">
    <name type="scientific">Vanilla planifolia</name>
    <name type="common">Vanilla</name>
    <dbReference type="NCBI Taxonomy" id="51239"/>
    <lineage>
        <taxon>Eukaryota</taxon>
        <taxon>Viridiplantae</taxon>
        <taxon>Streptophyta</taxon>
        <taxon>Embryophyta</taxon>
        <taxon>Tracheophyta</taxon>
        <taxon>Spermatophyta</taxon>
        <taxon>Magnoliopsida</taxon>
        <taxon>Liliopsida</taxon>
        <taxon>Asparagales</taxon>
        <taxon>Orchidaceae</taxon>
        <taxon>Vanilloideae</taxon>
        <taxon>Vanilleae</taxon>
        <taxon>Vanilla</taxon>
    </lineage>
</organism>
<evidence type="ECO:0000313" key="4">
    <source>
        <dbReference type="Proteomes" id="UP000639772"/>
    </source>
</evidence>
<reference evidence="3 4" key="1">
    <citation type="journal article" date="2020" name="Nat. Food">
        <title>A phased Vanilla planifolia genome enables genetic improvement of flavour and production.</title>
        <authorList>
            <person name="Hasing T."/>
            <person name="Tang H."/>
            <person name="Brym M."/>
            <person name="Khazi F."/>
            <person name="Huang T."/>
            <person name="Chambers A.H."/>
        </authorList>
    </citation>
    <scope>NUCLEOTIDE SEQUENCE [LARGE SCALE GENOMIC DNA]</scope>
    <source>
        <tissue evidence="1">Leaf</tissue>
    </source>
</reference>
<dbReference type="Proteomes" id="UP000636800">
    <property type="component" value="Unassembled WGS sequence"/>
</dbReference>
<accession>A0A835P3B4</accession>
<gene>
    <name evidence="2" type="ORF">HPP92_029162</name>
    <name evidence="1" type="ORF">HPP92_029175</name>
</gene>
<dbReference type="Proteomes" id="UP000639772">
    <property type="component" value="Unassembled WGS sequence"/>
</dbReference>
<dbReference type="EMBL" id="JADCNM010000662">
    <property type="protein sequence ID" value="KAG0445761.1"/>
    <property type="molecule type" value="Genomic_DNA"/>
</dbReference>
<proteinExistence type="predicted"/>